<dbReference type="InterPro" id="IPR001969">
    <property type="entry name" value="Aspartic_peptidase_AS"/>
</dbReference>
<dbReference type="GO" id="GO:0006508">
    <property type="term" value="P:proteolysis"/>
    <property type="evidence" value="ECO:0007669"/>
    <property type="project" value="UniProtKB-KW"/>
</dbReference>
<keyword evidence="9" id="KW-0472">Membrane</keyword>
<keyword evidence="3 7" id="KW-0064">Aspartyl protease</keyword>
<feature type="compositionally biased region" description="Pro residues" evidence="8">
    <location>
        <begin position="500"/>
        <end position="516"/>
    </location>
</feature>
<keyword evidence="2 7" id="KW-0645">Protease</keyword>
<evidence type="ECO:0000256" key="5">
    <source>
        <dbReference type="ARBA" id="ARBA00023180"/>
    </source>
</evidence>
<evidence type="ECO:0000259" key="11">
    <source>
        <dbReference type="PROSITE" id="PS51767"/>
    </source>
</evidence>
<reference evidence="13" key="1">
    <citation type="journal article" date="2019" name="Plant Biotechnol. J.">
        <title>Genome sequencing of the Australian wild diploid species Gossypium australe highlights disease resistance and delayed gland morphogenesis.</title>
        <authorList>
            <person name="Cai Y."/>
            <person name="Cai X."/>
            <person name="Wang Q."/>
            <person name="Wang P."/>
            <person name="Zhang Y."/>
            <person name="Cai C."/>
            <person name="Xu Y."/>
            <person name="Wang K."/>
            <person name="Zhou Z."/>
            <person name="Wang C."/>
            <person name="Geng S."/>
            <person name="Li B."/>
            <person name="Dong Q."/>
            <person name="Hou Y."/>
            <person name="Wang H."/>
            <person name="Ai P."/>
            <person name="Liu Z."/>
            <person name="Yi F."/>
            <person name="Sun M."/>
            <person name="An G."/>
            <person name="Cheng J."/>
            <person name="Zhang Y."/>
            <person name="Shi Q."/>
            <person name="Xie Y."/>
            <person name="Shi X."/>
            <person name="Chang Y."/>
            <person name="Huang F."/>
            <person name="Chen Y."/>
            <person name="Hong S."/>
            <person name="Mi L."/>
            <person name="Sun Q."/>
            <person name="Zhang L."/>
            <person name="Zhou B."/>
            <person name="Peng R."/>
            <person name="Zhang X."/>
            <person name="Liu F."/>
        </authorList>
    </citation>
    <scope>NUCLEOTIDE SEQUENCE [LARGE SCALE GENOMIC DNA]</scope>
    <source>
        <strain evidence="13">cv. PA1801</strain>
    </source>
</reference>
<feature type="active site" evidence="6">
    <location>
        <position position="312"/>
    </location>
</feature>
<dbReference type="PRINTS" id="PR00792">
    <property type="entry name" value="PEPSIN"/>
</dbReference>
<comment type="caution">
    <text evidence="12">The sequence shown here is derived from an EMBL/GenBank/DDBJ whole genome shotgun (WGS) entry which is preliminary data.</text>
</comment>
<dbReference type="PROSITE" id="PS51767">
    <property type="entry name" value="PEPTIDASE_A1"/>
    <property type="match status" value="1"/>
</dbReference>
<dbReference type="InterPro" id="IPR001461">
    <property type="entry name" value="Aspartic_peptidase_A1"/>
</dbReference>
<dbReference type="PANTHER" id="PTHR13683">
    <property type="entry name" value="ASPARTYL PROTEASES"/>
    <property type="match status" value="1"/>
</dbReference>
<dbReference type="InterPro" id="IPR032861">
    <property type="entry name" value="TAXi_N"/>
</dbReference>
<dbReference type="AlphaFoldDB" id="A0A5B6VXK4"/>
<dbReference type="Pfam" id="PF14541">
    <property type="entry name" value="TAXi_C"/>
    <property type="match status" value="1"/>
</dbReference>
<name>A0A5B6VXK4_9ROSI</name>
<feature type="transmembrane region" description="Helical" evidence="9">
    <location>
        <begin position="388"/>
        <end position="406"/>
    </location>
</feature>
<evidence type="ECO:0000256" key="2">
    <source>
        <dbReference type="ARBA" id="ARBA00022670"/>
    </source>
</evidence>
<evidence type="ECO:0000256" key="7">
    <source>
        <dbReference type="RuleBase" id="RU000454"/>
    </source>
</evidence>
<dbReference type="OrthoDB" id="2747330at2759"/>
<dbReference type="InterPro" id="IPR034161">
    <property type="entry name" value="Pepsin-like_plant"/>
</dbReference>
<protein>
    <submittedName>
        <fullName evidence="12">Aspartic proteinase-like protein 2</fullName>
    </submittedName>
</protein>
<evidence type="ECO:0000256" key="8">
    <source>
        <dbReference type="SAM" id="MobiDB-lite"/>
    </source>
</evidence>
<evidence type="ECO:0000256" key="3">
    <source>
        <dbReference type="ARBA" id="ARBA00022750"/>
    </source>
</evidence>
<dbReference type="FunFam" id="2.40.70.10:FF:000025">
    <property type="entry name" value="Aspartyl protease family protein"/>
    <property type="match status" value="1"/>
</dbReference>
<evidence type="ECO:0000256" key="9">
    <source>
        <dbReference type="SAM" id="Phobius"/>
    </source>
</evidence>
<dbReference type="SUPFAM" id="SSF50630">
    <property type="entry name" value="Acid proteases"/>
    <property type="match status" value="1"/>
</dbReference>
<keyword evidence="9" id="KW-1133">Transmembrane helix</keyword>
<dbReference type="CDD" id="cd05476">
    <property type="entry name" value="pepsin_A_like_plant"/>
    <property type="match status" value="1"/>
</dbReference>
<feature type="active site" evidence="6">
    <location>
        <position position="109"/>
    </location>
</feature>
<keyword evidence="10" id="KW-0732">Signal</keyword>
<feature type="transmembrane region" description="Helical" evidence="9">
    <location>
        <begin position="447"/>
        <end position="465"/>
    </location>
</feature>
<evidence type="ECO:0000256" key="1">
    <source>
        <dbReference type="ARBA" id="ARBA00007447"/>
    </source>
</evidence>
<evidence type="ECO:0000313" key="12">
    <source>
        <dbReference type="EMBL" id="KAA3473823.1"/>
    </source>
</evidence>
<sequence>MAWPLVNLTVTFFFLIFLLSQSCLSISLPLLLPPPHPRARPAMVLPLFPSPKNTSTTFPDSSHRLLRSDSNSSHPYARMRLYDNLLSRGYYSTRLWIGTPPQRFALIVDTGSTVTYVPCAMCEKCGTHQDPKFQPELSSTYQPVKCNLDCNCDKDRDQCIYERQYAEMSVTSGILAEDVISFGNLSELSPQRIVFGCETEETGELYRQHADGIIGLGRGDLSIVDQLVEKGVISDSFSLCYGGMDVGGGAMVLGGISAPSDMIFSYSDPVRRYFRDGNSPYYNIDLKEMHVAGKKLDLDPSVFDRKFGTVLDSGTTFAYFPEAVFEAFKDTIMKELNSLKQISGAVPSYNDTCFSGISSDVSQLSKTFPTIELVFENQQKLLLTPENYLFRVSFSKWVFLLSYILFMKHSKVQGAYCLGIFQNGMDPTTLLGVLEFDGTGTIFLGKALVRLLFVVFFGVVIGIIVRNTLVTYDRKDSKIGFWKTNCSELWERLHVTSAPSPSPSPSPSPFPSPSPSPSSSSGKENSTFEMPPIPAPEESPIYALIGEIEIGEISLDLALNVNHSYLKPRLVMLLEFMAKELGVNGSQVHLLNFTSEGNISFIKWSIVPSGSATYISNTTAINIISRLAEHRVMLPDDFGNYQLVQWEVKPPSKQTWWQRQYLVVLLGIMMFIIAGLIASGIWLWSRRRQAQVPYQPVDGAAREHELQPLQS</sequence>
<proteinExistence type="inferred from homology"/>
<dbReference type="InterPro" id="IPR033121">
    <property type="entry name" value="PEPTIDASE_A1"/>
</dbReference>
<keyword evidence="4 7" id="KW-0378">Hydrolase</keyword>
<feature type="chain" id="PRO_5022714767" evidence="10">
    <location>
        <begin position="26"/>
        <end position="711"/>
    </location>
</feature>
<keyword evidence="5" id="KW-0325">Glycoprotein</keyword>
<feature type="region of interest" description="Disordered" evidence="8">
    <location>
        <begin position="497"/>
        <end position="531"/>
    </location>
</feature>
<dbReference type="InterPro" id="IPR032799">
    <property type="entry name" value="TAXi_C"/>
</dbReference>
<evidence type="ECO:0000313" key="13">
    <source>
        <dbReference type="Proteomes" id="UP000325315"/>
    </source>
</evidence>
<dbReference type="InterPro" id="IPR021109">
    <property type="entry name" value="Peptidase_aspartic_dom_sf"/>
</dbReference>
<dbReference type="PANTHER" id="PTHR13683:SF817">
    <property type="entry name" value="OS07G0592200 PROTEIN"/>
    <property type="match status" value="1"/>
</dbReference>
<dbReference type="Gene3D" id="2.40.70.10">
    <property type="entry name" value="Acid Proteases"/>
    <property type="match status" value="2"/>
</dbReference>
<evidence type="ECO:0000256" key="4">
    <source>
        <dbReference type="ARBA" id="ARBA00022801"/>
    </source>
</evidence>
<dbReference type="Pfam" id="PF14543">
    <property type="entry name" value="TAXi_N"/>
    <property type="match status" value="1"/>
</dbReference>
<keyword evidence="13" id="KW-1185">Reference proteome</keyword>
<gene>
    <name evidence="12" type="ORF">EPI10_024172</name>
</gene>
<dbReference type="GO" id="GO:0004190">
    <property type="term" value="F:aspartic-type endopeptidase activity"/>
    <property type="evidence" value="ECO:0007669"/>
    <property type="project" value="UniProtKB-KW"/>
</dbReference>
<organism evidence="12 13">
    <name type="scientific">Gossypium australe</name>
    <dbReference type="NCBI Taxonomy" id="47621"/>
    <lineage>
        <taxon>Eukaryota</taxon>
        <taxon>Viridiplantae</taxon>
        <taxon>Streptophyta</taxon>
        <taxon>Embryophyta</taxon>
        <taxon>Tracheophyta</taxon>
        <taxon>Spermatophyta</taxon>
        <taxon>Magnoliopsida</taxon>
        <taxon>eudicotyledons</taxon>
        <taxon>Gunneridae</taxon>
        <taxon>Pentapetalae</taxon>
        <taxon>rosids</taxon>
        <taxon>malvids</taxon>
        <taxon>Malvales</taxon>
        <taxon>Malvaceae</taxon>
        <taxon>Malvoideae</taxon>
        <taxon>Gossypium</taxon>
    </lineage>
</organism>
<dbReference type="PROSITE" id="PS00141">
    <property type="entry name" value="ASP_PROTEASE"/>
    <property type="match status" value="1"/>
</dbReference>
<evidence type="ECO:0000256" key="10">
    <source>
        <dbReference type="SAM" id="SignalP"/>
    </source>
</evidence>
<evidence type="ECO:0000256" key="6">
    <source>
        <dbReference type="PIRSR" id="PIRSR601461-1"/>
    </source>
</evidence>
<accession>A0A5B6VXK4</accession>
<feature type="signal peptide" evidence="10">
    <location>
        <begin position="1"/>
        <end position="25"/>
    </location>
</feature>
<dbReference type="Proteomes" id="UP000325315">
    <property type="component" value="Unassembled WGS sequence"/>
</dbReference>
<dbReference type="EMBL" id="SMMG02000005">
    <property type="protein sequence ID" value="KAA3473823.1"/>
    <property type="molecule type" value="Genomic_DNA"/>
</dbReference>
<comment type="similarity">
    <text evidence="1 7">Belongs to the peptidase A1 family.</text>
</comment>
<keyword evidence="9" id="KW-0812">Transmembrane</keyword>
<feature type="domain" description="Peptidase A1" evidence="11">
    <location>
        <begin position="91"/>
        <end position="473"/>
    </location>
</feature>
<feature type="transmembrane region" description="Helical" evidence="9">
    <location>
        <begin position="661"/>
        <end position="684"/>
    </location>
</feature>